<reference evidence="3" key="1">
    <citation type="submission" date="2017-02" db="UniProtKB">
        <authorList>
            <consortium name="WormBaseParasite"/>
        </authorList>
    </citation>
    <scope>IDENTIFICATION</scope>
</reference>
<protein>
    <submittedName>
        <fullName evidence="1 3">Uncharacterized protein</fullName>
    </submittedName>
</protein>
<evidence type="ECO:0000313" key="2">
    <source>
        <dbReference type="Proteomes" id="UP000274504"/>
    </source>
</evidence>
<evidence type="ECO:0000313" key="3">
    <source>
        <dbReference type="WBParaSite" id="HDID_0000888601-mRNA-1"/>
    </source>
</evidence>
<dbReference type="EMBL" id="UYSG01011161">
    <property type="protein sequence ID" value="VDL61202.1"/>
    <property type="molecule type" value="Genomic_DNA"/>
</dbReference>
<accession>A0A0R3STW5</accession>
<proteinExistence type="predicted"/>
<dbReference type="AlphaFoldDB" id="A0A0R3STW5"/>
<sequence length="95" mass="10546">MREILNSWKLSGIQFTSHIINDPFVEGIDVLVEWSDASQGDGILRRHSIPIASSSMPSSSTGPKGQNSEYASFRFNLLSITVCVQRQSCVSLLFR</sequence>
<reference evidence="1 2" key="2">
    <citation type="submission" date="2018-11" db="EMBL/GenBank/DDBJ databases">
        <authorList>
            <consortium name="Pathogen Informatics"/>
        </authorList>
    </citation>
    <scope>NUCLEOTIDE SEQUENCE [LARGE SCALE GENOMIC DNA]</scope>
</reference>
<dbReference type="Proteomes" id="UP000274504">
    <property type="component" value="Unassembled WGS sequence"/>
</dbReference>
<organism evidence="3">
    <name type="scientific">Hymenolepis diminuta</name>
    <name type="common">Rat tapeworm</name>
    <dbReference type="NCBI Taxonomy" id="6216"/>
    <lineage>
        <taxon>Eukaryota</taxon>
        <taxon>Metazoa</taxon>
        <taxon>Spiralia</taxon>
        <taxon>Lophotrochozoa</taxon>
        <taxon>Platyhelminthes</taxon>
        <taxon>Cestoda</taxon>
        <taxon>Eucestoda</taxon>
        <taxon>Cyclophyllidea</taxon>
        <taxon>Hymenolepididae</taxon>
        <taxon>Hymenolepis</taxon>
    </lineage>
</organism>
<gene>
    <name evidence="1" type="ORF">HDID_LOCUS8884</name>
</gene>
<evidence type="ECO:0000313" key="1">
    <source>
        <dbReference type="EMBL" id="VDL61202.1"/>
    </source>
</evidence>
<dbReference type="WBParaSite" id="HDID_0000888601-mRNA-1">
    <property type="protein sequence ID" value="HDID_0000888601-mRNA-1"/>
    <property type="gene ID" value="HDID_0000888601"/>
</dbReference>
<name>A0A0R3STW5_HYMDI</name>